<gene>
    <name evidence="5" type="ORF">BN7_6239</name>
</gene>
<evidence type="ECO:0008006" key="7">
    <source>
        <dbReference type="Google" id="ProtNLM"/>
    </source>
</evidence>
<dbReference type="eggNOG" id="KOG4524">
    <property type="taxonomic scope" value="Eukaryota"/>
</dbReference>
<proteinExistence type="predicted"/>
<dbReference type="GO" id="GO:0005737">
    <property type="term" value="C:cytoplasm"/>
    <property type="evidence" value="ECO:0007669"/>
    <property type="project" value="TreeGrafter"/>
</dbReference>
<evidence type="ECO:0000259" key="2">
    <source>
        <dbReference type="Pfam" id="PF24173"/>
    </source>
</evidence>
<dbReference type="FunCoup" id="K0KZ45">
    <property type="interactions" value="632"/>
</dbReference>
<name>K0KZ45_WICCF</name>
<dbReference type="Pfam" id="PF26245">
    <property type="entry name" value="TPR_TTI1_2nd_yeast"/>
    <property type="match status" value="1"/>
</dbReference>
<evidence type="ECO:0000256" key="1">
    <source>
        <dbReference type="SAM" id="MobiDB-lite"/>
    </source>
</evidence>
<dbReference type="InterPro" id="IPR016024">
    <property type="entry name" value="ARM-type_fold"/>
</dbReference>
<dbReference type="Pfam" id="PF24173">
    <property type="entry name" value="TPR_TTI1_N"/>
    <property type="match status" value="1"/>
</dbReference>
<dbReference type="InterPro" id="IPR016441">
    <property type="entry name" value="Tti1"/>
</dbReference>
<dbReference type="Pfam" id="PF24181">
    <property type="entry name" value="TPR_TTI1_C"/>
    <property type="match status" value="1"/>
</dbReference>
<feature type="domain" description="TTI1 C-terminal TPR" evidence="3">
    <location>
        <begin position="787"/>
        <end position="958"/>
    </location>
</feature>
<evidence type="ECO:0000259" key="4">
    <source>
        <dbReference type="Pfam" id="PF26245"/>
    </source>
</evidence>
<dbReference type="AlphaFoldDB" id="K0KZ45"/>
<dbReference type="SUPFAM" id="SSF48371">
    <property type="entry name" value="ARM repeat"/>
    <property type="match status" value="1"/>
</dbReference>
<reference evidence="5 6" key="1">
    <citation type="journal article" date="2012" name="Eukaryot. Cell">
        <title>Draft genome sequence of Wickerhamomyces ciferrii NRRL Y-1031 F-60-10.</title>
        <authorList>
            <person name="Schneider J."/>
            <person name="Andrea H."/>
            <person name="Blom J."/>
            <person name="Jaenicke S."/>
            <person name="Ruckert C."/>
            <person name="Schorsch C."/>
            <person name="Szczepanowski R."/>
            <person name="Farwick M."/>
            <person name="Goesmann A."/>
            <person name="Puhler A."/>
            <person name="Schaffer S."/>
            <person name="Tauch A."/>
            <person name="Kohler T."/>
            <person name="Brinkrolf K."/>
        </authorList>
    </citation>
    <scope>NUCLEOTIDE SEQUENCE [LARGE SCALE GENOMIC DNA]</scope>
    <source>
        <strain evidence="6">ATCC 14091 / BCRC 22168 / CBS 111 / JCM 3599 / NBRC 0793 / NRRL Y-1031 F-60-10</strain>
    </source>
</reference>
<keyword evidence="6" id="KW-1185">Reference proteome</keyword>
<feature type="compositionally biased region" description="Acidic residues" evidence="1">
    <location>
        <begin position="792"/>
        <end position="810"/>
    </location>
</feature>
<accession>K0KZ45</accession>
<dbReference type="InParanoid" id="K0KZ45"/>
<evidence type="ECO:0000313" key="6">
    <source>
        <dbReference type="Proteomes" id="UP000009328"/>
    </source>
</evidence>
<feature type="region of interest" description="Disordered" evidence="1">
    <location>
        <begin position="786"/>
        <end position="810"/>
    </location>
</feature>
<dbReference type="PANTHER" id="PTHR18460">
    <property type="entry name" value="TEL2 INTERACTING PROTEIN 1 TTI1 FAMILY MEMBER"/>
    <property type="match status" value="1"/>
</dbReference>
<dbReference type="Pfam" id="PF21547">
    <property type="entry name" value="TTI1"/>
    <property type="match status" value="1"/>
</dbReference>
<protein>
    <recommendedName>
        <fullName evidence="7">TEL2-interacting protein 1</fullName>
    </recommendedName>
</protein>
<dbReference type="PANTHER" id="PTHR18460:SF3">
    <property type="entry name" value="TELO2-INTERACTING PROTEIN 1 HOMOLOG"/>
    <property type="match status" value="1"/>
</dbReference>
<comment type="caution">
    <text evidence="5">The sequence shown here is derived from an EMBL/GenBank/DDBJ whole genome shotgun (WGS) entry which is preliminary data.</text>
</comment>
<dbReference type="STRING" id="1206466.K0KZ45"/>
<evidence type="ECO:0000313" key="5">
    <source>
        <dbReference type="EMBL" id="CCH46644.1"/>
    </source>
</evidence>
<dbReference type="PIRSF" id="PIRSF005250">
    <property type="entry name" value="UCP005250"/>
    <property type="match status" value="1"/>
</dbReference>
<dbReference type="InterPro" id="IPR059075">
    <property type="entry name" value="TPR_TTI1_2nd_yeast"/>
</dbReference>
<sequence length="1034" mass="116752">MTIEEDKRIRPYCVALSQIALAPDGIFDGNSSRTTQALKDLYTHFDHVIRPDSQISANLADYVFVPLSYLLKQPKLGDVQLELLLKILSLLIKHCWTTPKSIPYVLAKQLFPLITFLTGGSPNTEDKTEIKSKSSELKLAGSIALEYFFHSLSKQKDAKVFDFFSNVENLPALGHAVTVLLYFAEHGQSVELQLQAIKTLDTLFFKLIKDGEILSYILPGNVSTLTKIIAVPALKTHYTVMIDAITLLGDLLIMVYKDEELKPKINELESIEDALEGTELDVITIEEADLKKVHRTNAWLKATSSQVKIALQSFKKIGFNVRVEVKKTLLTFSQSLLKHCLFSLKSSIPIVVSMISFLSNDPRLKIEPNKTLSLSDTKNQQILNKIISSELDSSVNSFISVIQSPNEERIINTLGAIEFSLRHSYDQLLVKKLIETTRIEMADMLRKTCSKSKVQSISNGAIDLMVISKEVSEFPSDTKLSSIFGKIFSEKVENKLSHLYNIIGSLSDPSENIEELLVDDYGTNYEKAIALWISNNLLNGHFEKSRPERIADEFLDFEEEEMALQETPESAYLVLDYSKRILENIPEFELSQELELVSSIAVDSVGIAAYHLREEFRFELVDYLYPVIDSLASPSETVRKHASNTSMIIADTLYRGSLYELILVNADYLVDAVSIRLSNAMTTRATAILAVCVKIAGYKIIETFKDVLEIIFSLLDYYHGYDDLCIGFFMLFEIVADEINKKYLHDYDTQKLEYFESSSTYSPWGLKNLNQLKNLLDKSQREVIIEEKPQETEDDVEDEINAQDSDDEDLPEDVIPKVEEKKWISPIPEDAYKLLQQVVYYGERLLTHNSVKLHIQILRTYEKIVPILATAPDNLHPITASIWPVMCQQVNNSDPKIIIPGSKVLSQLLKYNKGFLSTRFTEFWSILKNNNLLRSANKSISETQKVVLPGLNSKAYESIVNMLIAGLDSMGRYIPDSITEEIIKTCVGVVPDIERFGMSSDIAWSIKDELYGSLKADQKPSNVEASSGTTYAFV</sequence>
<dbReference type="InterPro" id="IPR057567">
    <property type="entry name" value="TPR_TTI1_C"/>
</dbReference>
<evidence type="ECO:0000259" key="3">
    <source>
        <dbReference type="Pfam" id="PF24181"/>
    </source>
</evidence>
<dbReference type="InterPro" id="IPR049362">
    <property type="entry name" value="TTI1_rpt"/>
</dbReference>
<organism evidence="5 6">
    <name type="scientific">Wickerhamomyces ciferrii (strain ATCC 14091 / BCRC 22168 / CBS 111 / JCM 3599 / NBRC 0793 / NRRL Y-1031 F-60-10)</name>
    <name type="common">Yeast</name>
    <name type="synonym">Pichia ciferrii</name>
    <dbReference type="NCBI Taxonomy" id="1206466"/>
    <lineage>
        <taxon>Eukaryota</taxon>
        <taxon>Fungi</taxon>
        <taxon>Dikarya</taxon>
        <taxon>Ascomycota</taxon>
        <taxon>Saccharomycotina</taxon>
        <taxon>Saccharomycetes</taxon>
        <taxon>Phaffomycetales</taxon>
        <taxon>Wickerhamomycetaceae</taxon>
        <taxon>Wickerhamomyces</taxon>
    </lineage>
</organism>
<dbReference type="HOGENOM" id="CLU_005544_0_0_1"/>
<dbReference type="InterPro" id="IPR052587">
    <property type="entry name" value="TELO2-interacting_protein_1"/>
</dbReference>
<feature type="domain" description="TEL2-interacting protein 1 second TPR" evidence="4">
    <location>
        <begin position="397"/>
        <end position="622"/>
    </location>
</feature>
<dbReference type="InterPro" id="IPR057566">
    <property type="entry name" value="TPR_TTI1_N"/>
</dbReference>
<dbReference type="Proteomes" id="UP000009328">
    <property type="component" value="Unassembled WGS sequence"/>
</dbReference>
<feature type="domain" description="TTI1 N-terminal TPR" evidence="2">
    <location>
        <begin position="8"/>
        <end position="361"/>
    </location>
</feature>
<dbReference type="EMBL" id="CAIF01000259">
    <property type="protein sequence ID" value="CCH46644.1"/>
    <property type="molecule type" value="Genomic_DNA"/>
</dbReference>